<gene>
    <name evidence="2" type="ORF">PLXY2_LOCUS7814</name>
</gene>
<accession>A0A8S4F5X6</accession>
<evidence type="ECO:0000313" key="2">
    <source>
        <dbReference type="EMBL" id="CAG9123113.1"/>
    </source>
</evidence>
<feature type="region of interest" description="Disordered" evidence="1">
    <location>
        <begin position="14"/>
        <end position="77"/>
    </location>
</feature>
<dbReference type="Proteomes" id="UP000653454">
    <property type="component" value="Unassembled WGS sequence"/>
</dbReference>
<sequence>MVHCSWVDPTAVHNLAAGHGRGPALPVTPGPAHPARHTRPSTPGPAHPVRRTRVKLSTSLGTLQRGYASSRPAVDAL</sequence>
<proteinExistence type="predicted"/>
<organism evidence="2 3">
    <name type="scientific">Plutella xylostella</name>
    <name type="common">Diamondback moth</name>
    <name type="synonym">Plutella maculipennis</name>
    <dbReference type="NCBI Taxonomy" id="51655"/>
    <lineage>
        <taxon>Eukaryota</taxon>
        <taxon>Metazoa</taxon>
        <taxon>Ecdysozoa</taxon>
        <taxon>Arthropoda</taxon>
        <taxon>Hexapoda</taxon>
        <taxon>Insecta</taxon>
        <taxon>Pterygota</taxon>
        <taxon>Neoptera</taxon>
        <taxon>Endopterygota</taxon>
        <taxon>Lepidoptera</taxon>
        <taxon>Glossata</taxon>
        <taxon>Ditrysia</taxon>
        <taxon>Yponomeutoidea</taxon>
        <taxon>Plutellidae</taxon>
        <taxon>Plutella</taxon>
    </lineage>
</organism>
<dbReference type="AlphaFoldDB" id="A0A8S4F5X6"/>
<evidence type="ECO:0000256" key="1">
    <source>
        <dbReference type="SAM" id="MobiDB-lite"/>
    </source>
</evidence>
<evidence type="ECO:0000313" key="3">
    <source>
        <dbReference type="Proteomes" id="UP000653454"/>
    </source>
</evidence>
<name>A0A8S4F5X6_PLUXY</name>
<reference evidence="2" key="1">
    <citation type="submission" date="2020-11" db="EMBL/GenBank/DDBJ databases">
        <authorList>
            <person name="Whiteford S."/>
        </authorList>
    </citation>
    <scope>NUCLEOTIDE SEQUENCE</scope>
</reference>
<dbReference type="EMBL" id="CAJHNJ030000028">
    <property type="protein sequence ID" value="CAG9123113.1"/>
    <property type="molecule type" value="Genomic_DNA"/>
</dbReference>
<comment type="caution">
    <text evidence="2">The sequence shown here is derived from an EMBL/GenBank/DDBJ whole genome shotgun (WGS) entry which is preliminary data.</text>
</comment>
<keyword evidence="3" id="KW-1185">Reference proteome</keyword>
<protein>
    <submittedName>
        <fullName evidence="2">(diamondback moth) hypothetical protein</fullName>
    </submittedName>
</protein>